<dbReference type="EMBL" id="JABFOF010000006">
    <property type="protein sequence ID" value="KAG2394911.1"/>
    <property type="molecule type" value="Genomic_DNA"/>
</dbReference>
<reference evidence="1 2" key="1">
    <citation type="submission" date="2020-05" db="EMBL/GenBank/DDBJ databases">
        <title>Vigna angularis (adzuki bean) Var. LongXiaoDou No. 4 denovo assembly.</title>
        <authorList>
            <person name="Xiang H."/>
        </authorList>
    </citation>
    <scope>NUCLEOTIDE SEQUENCE [LARGE SCALE GENOMIC DNA]</scope>
    <source>
        <tissue evidence="1">Leaf</tissue>
    </source>
</reference>
<evidence type="ECO:0000313" key="2">
    <source>
        <dbReference type="Proteomes" id="UP000743370"/>
    </source>
</evidence>
<name>A0A8T0K5L7_PHAAN</name>
<dbReference type="AlphaFoldDB" id="A0A8T0K5L7"/>
<comment type="caution">
    <text evidence="1">The sequence shown here is derived from an EMBL/GenBank/DDBJ whole genome shotgun (WGS) entry which is preliminary data.</text>
</comment>
<dbReference type="Proteomes" id="UP000743370">
    <property type="component" value="Unassembled WGS sequence"/>
</dbReference>
<evidence type="ECO:0000313" key="1">
    <source>
        <dbReference type="EMBL" id="KAG2394911.1"/>
    </source>
</evidence>
<accession>A0A8T0K5L7</accession>
<gene>
    <name evidence="1" type="ORF">HKW66_Vig0077140</name>
</gene>
<sequence length="169" mass="18490">MFSFFHDNLSATCSVTEKRVNPLQPQLLLEPVDEIISFRVHLFVFSTRCRFKPSPFVVSVSPPPLPLHVLSSPSSCSPISASPPYPTRHSDPLPVWTSIYTDATSLRTIAAARARDSEPVPVSTTEHGACSFVEHGACSFVEHGAYNFVQHGACTSTTKLRNKCSKGTE</sequence>
<proteinExistence type="predicted"/>
<protein>
    <submittedName>
        <fullName evidence="1">Uncharacterized protein</fullName>
    </submittedName>
</protein>
<organism evidence="1 2">
    <name type="scientific">Phaseolus angularis</name>
    <name type="common">Azuki bean</name>
    <name type="synonym">Vigna angularis</name>
    <dbReference type="NCBI Taxonomy" id="3914"/>
    <lineage>
        <taxon>Eukaryota</taxon>
        <taxon>Viridiplantae</taxon>
        <taxon>Streptophyta</taxon>
        <taxon>Embryophyta</taxon>
        <taxon>Tracheophyta</taxon>
        <taxon>Spermatophyta</taxon>
        <taxon>Magnoliopsida</taxon>
        <taxon>eudicotyledons</taxon>
        <taxon>Gunneridae</taxon>
        <taxon>Pentapetalae</taxon>
        <taxon>rosids</taxon>
        <taxon>fabids</taxon>
        <taxon>Fabales</taxon>
        <taxon>Fabaceae</taxon>
        <taxon>Papilionoideae</taxon>
        <taxon>50 kb inversion clade</taxon>
        <taxon>NPAAA clade</taxon>
        <taxon>indigoferoid/millettioid clade</taxon>
        <taxon>Phaseoleae</taxon>
        <taxon>Vigna</taxon>
    </lineage>
</organism>